<dbReference type="EMBL" id="PDCK01000040">
    <property type="protein sequence ID" value="PRQ50469.1"/>
    <property type="molecule type" value="Genomic_DNA"/>
</dbReference>
<dbReference type="STRING" id="74649.A0A2P6RVM1"/>
<evidence type="ECO:0000313" key="3">
    <source>
        <dbReference type="EMBL" id="PRQ50469.1"/>
    </source>
</evidence>
<dbReference type="Gramene" id="PRQ50469">
    <property type="protein sequence ID" value="PRQ50469"/>
    <property type="gene ID" value="RchiOBHm_Chr2g0133531"/>
</dbReference>
<dbReference type="PANTHER" id="PTHR45613">
    <property type="entry name" value="PENTATRICOPEPTIDE REPEAT-CONTAINING PROTEIN"/>
    <property type="match status" value="1"/>
</dbReference>
<evidence type="ECO:0000256" key="1">
    <source>
        <dbReference type="ARBA" id="ARBA00022737"/>
    </source>
</evidence>
<evidence type="ECO:0000256" key="2">
    <source>
        <dbReference type="PROSITE-ProRule" id="PRU00708"/>
    </source>
</evidence>
<dbReference type="AlphaFoldDB" id="A0A2P6RVM1"/>
<feature type="repeat" description="PPR" evidence="2">
    <location>
        <begin position="1"/>
        <end position="35"/>
    </location>
</feature>
<keyword evidence="1" id="KW-0677">Repeat</keyword>
<dbReference type="NCBIfam" id="TIGR00756">
    <property type="entry name" value="PPR"/>
    <property type="match status" value="2"/>
</dbReference>
<feature type="repeat" description="PPR" evidence="2">
    <location>
        <begin position="36"/>
        <end position="70"/>
    </location>
</feature>
<dbReference type="PANTHER" id="PTHR45613:SF207">
    <property type="entry name" value="OS08G0300700 PROTEIN"/>
    <property type="match status" value="1"/>
</dbReference>
<evidence type="ECO:0000313" key="4">
    <source>
        <dbReference type="Proteomes" id="UP000238479"/>
    </source>
</evidence>
<name>A0A2P6RVM1_ROSCH</name>
<dbReference type="Gene3D" id="1.25.40.10">
    <property type="entry name" value="Tetratricopeptide repeat domain"/>
    <property type="match status" value="1"/>
</dbReference>
<sequence length="149" mass="16883">MSLPINSLIHGVCRLGQRKEATRLLNEMVTKKIYPDVHTFTVLVDTLCKEGMAVEAKGVIEMMIQRDLELKYDHLFVVDPVNAGGGLALFWDKSVHVAVTSSSFHYVRTVVTFVQEAVSCNITWMYGTPHVNCEKTSFWRAVYSLVVFR</sequence>
<dbReference type="InterPro" id="IPR011990">
    <property type="entry name" value="TPR-like_helical_dom_sf"/>
</dbReference>
<reference evidence="3 4" key="1">
    <citation type="journal article" date="2018" name="Nat. Genet.">
        <title>The Rosa genome provides new insights in the design of modern roses.</title>
        <authorList>
            <person name="Bendahmane M."/>
        </authorList>
    </citation>
    <scope>NUCLEOTIDE SEQUENCE [LARGE SCALE GENOMIC DNA]</scope>
    <source>
        <strain evidence="4">cv. Old Blush</strain>
    </source>
</reference>
<dbReference type="Proteomes" id="UP000238479">
    <property type="component" value="Chromosome 2"/>
</dbReference>
<accession>A0A2P6RVM1</accession>
<proteinExistence type="predicted"/>
<dbReference type="Pfam" id="PF13041">
    <property type="entry name" value="PPR_2"/>
    <property type="match status" value="1"/>
</dbReference>
<organism evidence="3 4">
    <name type="scientific">Rosa chinensis</name>
    <name type="common">China rose</name>
    <dbReference type="NCBI Taxonomy" id="74649"/>
    <lineage>
        <taxon>Eukaryota</taxon>
        <taxon>Viridiplantae</taxon>
        <taxon>Streptophyta</taxon>
        <taxon>Embryophyta</taxon>
        <taxon>Tracheophyta</taxon>
        <taxon>Spermatophyta</taxon>
        <taxon>Magnoliopsida</taxon>
        <taxon>eudicotyledons</taxon>
        <taxon>Gunneridae</taxon>
        <taxon>Pentapetalae</taxon>
        <taxon>rosids</taxon>
        <taxon>fabids</taxon>
        <taxon>Rosales</taxon>
        <taxon>Rosaceae</taxon>
        <taxon>Rosoideae</taxon>
        <taxon>Rosoideae incertae sedis</taxon>
        <taxon>Rosa</taxon>
    </lineage>
</organism>
<gene>
    <name evidence="3" type="ORF">RchiOBHm_Chr2g0133531</name>
</gene>
<protein>
    <submittedName>
        <fullName evidence="3">Putative pentatricopeptide</fullName>
    </submittedName>
</protein>
<comment type="caution">
    <text evidence="3">The sequence shown here is derived from an EMBL/GenBank/DDBJ whole genome shotgun (WGS) entry which is preliminary data.</text>
</comment>
<keyword evidence="4" id="KW-1185">Reference proteome</keyword>
<dbReference type="InterPro" id="IPR002885">
    <property type="entry name" value="PPR_rpt"/>
</dbReference>
<dbReference type="PROSITE" id="PS51375">
    <property type="entry name" value="PPR"/>
    <property type="match status" value="2"/>
</dbReference>